<dbReference type="Proteomes" id="UP000501690">
    <property type="component" value="Linkage Group LG1"/>
</dbReference>
<dbReference type="AlphaFoldDB" id="A0A4D6KFC7"/>
<evidence type="ECO:0000313" key="1">
    <source>
        <dbReference type="EMBL" id="QCD76386.1"/>
    </source>
</evidence>
<keyword evidence="2" id="KW-1185">Reference proteome</keyword>
<reference evidence="1 2" key="1">
    <citation type="submission" date="2019-04" db="EMBL/GenBank/DDBJ databases">
        <title>An improved genome assembly and genetic linkage map for asparagus bean, Vigna unguiculata ssp. sesquipedialis.</title>
        <authorList>
            <person name="Xia Q."/>
            <person name="Zhang R."/>
            <person name="Dong Y."/>
        </authorList>
    </citation>
    <scope>NUCLEOTIDE SEQUENCE [LARGE SCALE GENOMIC DNA]</scope>
    <source>
        <tissue evidence="1">Leaf</tissue>
    </source>
</reference>
<evidence type="ECO:0000313" key="2">
    <source>
        <dbReference type="Proteomes" id="UP000501690"/>
    </source>
</evidence>
<organism evidence="1 2">
    <name type="scientific">Vigna unguiculata</name>
    <name type="common">Cowpea</name>
    <dbReference type="NCBI Taxonomy" id="3917"/>
    <lineage>
        <taxon>Eukaryota</taxon>
        <taxon>Viridiplantae</taxon>
        <taxon>Streptophyta</taxon>
        <taxon>Embryophyta</taxon>
        <taxon>Tracheophyta</taxon>
        <taxon>Spermatophyta</taxon>
        <taxon>Magnoliopsida</taxon>
        <taxon>eudicotyledons</taxon>
        <taxon>Gunneridae</taxon>
        <taxon>Pentapetalae</taxon>
        <taxon>rosids</taxon>
        <taxon>fabids</taxon>
        <taxon>Fabales</taxon>
        <taxon>Fabaceae</taxon>
        <taxon>Papilionoideae</taxon>
        <taxon>50 kb inversion clade</taxon>
        <taxon>NPAAA clade</taxon>
        <taxon>indigoferoid/millettioid clade</taxon>
        <taxon>Phaseoleae</taxon>
        <taxon>Vigna</taxon>
    </lineage>
</organism>
<dbReference type="InterPro" id="IPR031105">
    <property type="entry name" value="TRP_plant"/>
</dbReference>
<dbReference type="EMBL" id="CP039345">
    <property type="protein sequence ID" value="QCD76386.1"/>
    <property type="molecule type" value="Genomic_DNA"/>
</dbReference>
<dbReference type="Gene3D" id="1.10.246.220">
    <property type="match status" value="1"/>
</dbReference>
<accession>A0A4D6KFC7</accession>
<sequence>MCARLNYLELGEMTDFLITFIPSRRWREVKLRAFSNADHRTLRDLKDKWNTLVHAARIFPRRWRGEPTPQELFDRVLTAHTLG</sequence>
<dbReference type="PANTHER" id="PTHR21717">
    <property type="entry name" value="TELOMERIC REPEAT BINDING PROTEIN"/>
    <property type="match status" value="1"/>
</dbReference>
<proteinExistence type="predicted"/>
<dbReference type="PANTHER" id="PTHR21717:SF70">
    <property type="entry name" value="TELOMERE REPEAT-BINDING PROTEIN 2-RELATED"/>
    <property type="match status" value="1"/>
</dbReference>
<dbReference type="SUPFAM" id="SSF46689">
    <property type="entry name" value="Homeodomain-like"/>
    <property type="match status" value="1"/>
</dbReference>
<protein>
    <recommendedName>
        <fullName evidence="3">Myb-like domain-containing protein</fullName>
    </recommendedName>
</protein>
<dbReference type="InterPro" id="IPR009057">
    <property type="entry name" value="Homeodomain-like_sf"/>
</dbReference>
<evidence type="ECO:0008006" key="3">
    <source>
        <dbReference type="Google" id="ProtNLM"/>
    </source>
</evidence>
<gene>
    <name evidence="1" type="ORF">DEO72_LG1g5</name>
</gene>
<name>A0A4D6KFC7_VIGUN</name>